<dbReference type="RefSeq" id="WP_013062103.1">
    <property type="nucleotide sequence ID" value="NC_014032.1"/>
</dbReference>
<proteinExistence type="inferred from homology"/>
<evidence type="ECO:0000256" key="9">
    <source>
        <dbReference type="ARBA" id="ARBA00022679"/>
    </source>
</evidence>
<keyword evidence="10 15" id="KW-0949">S-adenosyl-L-methionine</keyword>
<evidence type="ECO:0000256" key="13">
    <source>
        <dbReference type="ARBA" id="ARBA00033392"/>
    </source>
</evidence>
<evidence type="ECO:0000256" key="18">
    <source>
        <dbReference type="SAM" id="MobiDB-lite"/>
    </source>
</evidence>
<keyword evidence="8 15" id="KW-0489">Methyltransferase</keyword>
<dbReference type="HAMAP" id="MF_00605">
    <property type="entry name" value="TrmD"/>
    <property type="match status" value="1"/>
</dbReference>
<dbReference type="GO" id="GO:0002939">
    <property type="term" value="P:tRNA N1-guanine methylation"/>
    <property type="evidence" value="ECO:0007669"/>
    <property type="project" value="TreeGrafter"/>
</dbReference>
<evidence type="ECO:0000256" key="10">
    <source>
        <dbReference type="ARBA" id="ARBA00022691"/>
    </source>
</evidence>
<dbReference type="GO" id="GO:0005829">
    <property type="term" value="C:cytosol"/>
    <property type="evidence" value="ECO:0007669"/>
    <property type="project" value="TreeGrafter"/>
</dbReference>
<sequence length="241" mass="26282">MPGSIRIDIVTALPALVEEPLQHSILQRAQESDVATLQVHNLREYATDKHRQVDDRPFGGGAGMVLKPEPLFRAVEAIEGAAGEADDIIYLTPDGARLDQSMANRLSMESHLILIAGHYKGIDQRVRDLLVTREVSIGDVVLSGGELPALMLVDAVVRLVPGALGDSSSALTDAFQDGLLGAPVYTRPAEFRGHEVPSVLRSGDHQAIARWRDEKRLEKTRDRRPDLLPDTNNDSTEASSQ</sequence>
<dbReference type="EC" id="2.1.1.228" evidence="5 15"/>
<dbReference type="InterPro" id="IPR023148">
    <property type="entry name" value="tRNA_m1G_MeTrfase_C_sf"/>
</dbReference>
<dbReference type="CDD" id="cd18080">
    <property type="entry name" value="TrmD-like"/>
    <property type="match status" value="1"/>
</dbReference>
<dbReference type="Gene3D" id="3.40.1280.10">
    <property type="match status" value="1"/>
</dbReference>
<dbReference type="AlphaFoldDB" id="D5H9P3"/>
<dbReference type="HOGENOM" id="CLU_047363_0_1_10"/>
<keyword evidence="7 15" id="KW-0963">Cytoplasm</keyword>
<evidence type="ECO:0000256" key="6">
    <source>
        <dbReference type="ARBA" id="ARBA00014679"/>
    </source>
</evidence>
<comment type="similarity">
    <text evidence="3 15 17">Belongs to the RNA methyltransferase TrmD family.</text>
</comment>
<dbReference type="NCBIfam" id="TIGR00088">
    <property type="entry name" value="trmD"/>
    <property type="match status" value="1"/>
</dbReference>
<dbReference type="InterPro" id="IPR016009">
    <property type="entry name" value="tRNA_MeTrfase_TRMD/TRM10"/>
</dbReference>
<evidence type="ECO:0000313" key="21">
    <source>
        <dbReference type="Proteomes" id="UP000000933"/>
    </source>
</evidence>
<organism evidence="20 21">
    <name type="scientific">Salinibacter ruber (strain M8)</name>
    <dbReference type="NCBI Taxonomy" id="761659"/>
    <lineage>
        <taxon>Bacteria</taxon>
        <taxon>Pseudomonadati</taxon>
        <taxon>Rhodothermota</taxon>
        <taxon>Rhodothermia</taxon>
        <taxon>Rhodothermales</taxon>
        <taxon>Salinibacteraceae</taxon>
        <taxon>Salinibacter</taxon>
    </lineage>
</organism>
<comment type="catalytic activity">
    <reaction evidence="14 15 17">
        <text>guanosine(37) in tRNA + S-adenosyl-L-methionine = N(1)-methylguanosine(37) in tRNA + S-adenosyl-L-homocysteine + H(+)</text>
        <dbReference type="Rhea" id="RHEA:36899"/>
        <dbReference type="Rhea" id="RHEA-COMP:10145"/>
        <dbReference type="Rhea" id="RHEA-COMP:10147"/>
        <dbReference type="ChEBI" id="CHEBI:15378"/>
        <dbReference type="ChEBI" id="CHEBI:57856"/>
        <dbReference type="ChEBI" id="CHEBI:59789"/>
        <dbReference type="ChEBI" id="CHEBI:73542"/>
        <dbReference type="ChEBI" id="CHEBI:74269"/>
        <dbReference type="EC" id="2.1.1.228"/>
    </reaction>
</comment>
<dbReference type="FunFam" id="3.40.1280.10:FF:000001">
    <property type="entry name" value="tRNA (guanine-N(1)-)-methyltransferase"/>
    <property type="match status" value="1"/>
</dbReference>
<evidence type="ECO:0000256" key="1">
    <source>
        <dbReference type="ARBA" id="ARBA00002634"/>
    </source>
</evidence>
<feature type="binding site" evidence="15 16">
    <location>
        <position position="117"/>
    </location>
    <ligand>
        <name>S-adenosyl-L-methionine</name>
        <dbReference type="ChEBI" id="CHEBI:59789"/>
    </ligand>
</feature>
<dbReference type="PANTHER" id="PTHR46417:SF1">
    <property type="entry name" value="TRNA (GUANINE-N(1)-)-METHYLTRANSFERASE"/>
    <property type="match status" value="1"/>
</dbReference>
<accession>D5H9P3</accession>
<dbReference type="GO" id="GO:0052906">
    <property type="term" value="F:tRNA (guanine(37)-N1)-methyltransferase activity"/>
    <property type="evidence" value="ECO:0007669"/>
    <property type="project" value="UniProtKB-UniRule"/>
</dbReference>
<reference evidence="21" key="2">
    <citation type="submission" date="2010-04" db="EMBL/GenBank/DDBJ databases">
        <title>Genome sequence of Salinibacter ruber M8.</title>
        <authorList>
            <consortium name="Genoscope"/>
        </authorList>
    </citation>
    <scope>NUCLEOTIDE SEQUENCE [LARGE SCALE GENOMIC DNA]</scope>
    <source>
        <strain evidence="21">M8</strain>
    </source>
</reference>
<comment type="subunit">
    <text evidence="4 15 17">Homodimer.</text>
</comment>
<gene>
    <name evidence="15 20" type="primary">trmD</name>
    <name evidence="20" type="ordered locus">SRM_01827</name>
</gene>
<feature type="compositionally biased region" description="Basic and acidic residues" evidence="18">
    <location>
        <begin position="211"/>
        <end position="227"/>
    </location>
</feature>
<feature type="compositionally biased region" description="Polar residues" evidence="18">
    <location>
        <begin position="230"/>
        <end position="241"/>
    </location>
</feature>
<dbReference type="Pfam" id="PF01746">
    <property type="entry name" value="tRNA_m1G_MT"/>
    <property type="match status" value="1"/>
</dbReference>
<evidence type="ECO:0000259" key="19">
    <source>
        <dbReference type="Pfam" id="PF01746"/>
    </source>
</evidence>
<name>D5H9P3_SALRM</name>
<evidence type="ECO:0000256" key="2">
    <source>
        <dbReference type="ARBA" id="ARBA00004496"/>
    </source>
</evidence>
<protein>
    <recommendedName>
        <fullName evidence="6 15">tRNA (guanine-N(1)-)-methyltransferase</fullName>
        <ecNumber evidence="5 15">2.1.1.228</ecNumber>
    </recommendedName>
    <alternativeName>
        <fullName evidence="12 15">M1G-methyltransferase</fullName>
    </alternativeName>
    <alternativeName>
        <fullName evidence="13 15">tRNA [GM37] methyltransferase</fullName>
    </alternativeName>
</protein>
<dbReference type="PATRIC" id="fig|761659.10.peg.1989"/>
<keyword evidence="9 15" id="KW-0808">Transferase</keyword>
<dbReference type="PIRSF" id="PIRSF000386">
    <property type="entry name" value="tRNA_mtase"/>
    <property type="match status" value="1"/>
</dbReference>
<evidence type="ECO:0000256" key="11">
    <source>
        <dbReference type="ARBA" id="ARBA00022694"/>
    </source>
</evidence>
<dbReference type="InterPro" id="IPR029026">
    <property type="entry name" value="tRNA_m1G_MTases_N"/>
</dbReference>
<dbReference type="InterPro" id="IPR029028">
    <property type="entry name" value="Alpha/beta_knot_MTases"/>
</dbReference>
<dbReference type="PANTHER" id="PTHR46417">
    <property type="entry name" value="TRNA (GUANINE-N(1)-)-METHYLTRANSFERASE"/>
    <property type="match status" value="1"/>
</dbReference>
<evidence type="ECO:0000256" key="7">
    <source>
        <dbReference type="ARBA" id="ARBA00022490"/>
    </source>
</evidence>
<dbReference type="KEGG" id="srm:SRM_01827"/>
<evidence type="ECO:0000256" key="5">
    <source>
        <dbReference type="ARBA" id="ARBA00012807"/>
    </source>
</evidence>
<dbReference type="Gene3D" id="1.10.1270.20">
    <property type="entry name" value="tRNA(m1g37)methyltransferase, domain 2"/>
    <property type="match status" value="1"/>
</dbReference>
<keyword evidence="11 15" id="KW-0819">tRNA processing</keyword>
<reference evidence="20 21" key="1">
    <citation type="journal article" date="2010" name="ISME J.">
        <title>Fine-scale evolution: genomic, phenotypic and ecological differentiation in two coexisting Salinibacter ruber strains.</title>
        <authorList>
            <person name="Pena A."/>
            <person name="Teeling H."/>
            <person name="Huerta-Cepas J."/>
            <person name="Santos F."/>
            <person name="Yarza P."/>
            <person name="Brito-Echeverria J."/>
            <person name="Lucio M."/>
            <person name="Schmitt-Kopplin P."/>
            <person name="Meseguer I."/>
            <person name="Schenowitz C."/>
            <person name="Dossat C."/>
            <person name="Barbe V."/>
            <person name="Dopazo J."/>
            <person name="Rossello-Mora R."/>
            <person name="Schuler M."/>
            <person name="Glockner F.O."/>
            <person name="Amann R."/>
            <person name="Gabaldon T."/>
            <person name="Anton J."/>
        </authorList>
    </citation>
    <scope>NUCLEOTIDE SEQUENCE [LARGE SCALE GENOMIC DNA]</scope>
    <source>
        <strain evidence="20 21">M8</strain>
    </source>
</reference>
<dbReference type="SUPFAM" id="SSF75217">
    <property type="entry name" value="alpha/beta knot"/>
    <property type="match status" value="1"/>
</dbReference>
<evidence type="ECO:0000256" key="14">
    <source>
        <dbReference type="ARBA" id="ARBA00047783"/>
    </source>
</evidence>
<feature type="domain" description="tRNA methyltransferase TRMD/TRM10-type" evidence="19">
    <location>
        <begin position="5"/>
        <end position="228"/>
    </location>
</feature>
<dbReference type="InterPro" id="IPR002649">
    <property type="entry name" value="tRNA_m1G_MeTrfase_TrmD"/>
</dbReference>
<dbReference type="Proteomes" id="UP000000933">
    <property type="component" value="Chromosome"/>
</dbReference>
<evidence type="ECO:0000256" key="15">
    <source>
        <dbReference type="HAMAP-Rule" id="MF_00605"/>
    </source>
</evidence>
<comment type="function">
    <text evidence="1 15 17">Specifically methylates guanosine-37 in various tRNAs.</text>
</comment>
<evidence type="ECO:0000313" key="20">
    <source>
        <dbReference type="EMBL" id="CBH24748.1"/>
    </source>
</evidence>
<feature type="region of interest" description="Disordered" evidence="18">
    <location>
        <begin position="211"/>
        <end position="241"/>
    </location>
</feature>
<evidence type="ECO:0000256" key="16">
    <source>
        <dbReference type="PIRSR" id="PIRSR000386-1"/>
    </source>
</evidence>
<evidence type="ECO:0000256" key="8">
    <source>
        <dbReference type="ARBA" id="ARBA00022603"/>
    </source>
</evidence>
<evidence type="ECO:0000256" key="17">
    <source>
        <dbReference type="RuleBase" id="RU003464"/>
    </source>
</evidence>
<dbReference type="NCBIfam" id="NF000648">
    <property type="entry name" value="PRK00026.1"/>
    <property type="match status" value="1"/>
</dbReference>
<evidence type="ECO:0000256" key="4">
    <source>
        <dbReference type="ARBA" id="ARBA00011738"/>
    </source>
</evidence>
<dbReference type="EMBL" id="FP565814">
    <property type="protein sequence ID" value="CBH24748.1"/>
    <property type="molecule type" value="Genomic_DNA"/>
</dbReference>
<comment type="caution">
    <text evidence="15">Lacks conserved residue(s) required for the propagation of feature annotation.</text>
</comment>
<evidence type="ECO:0000256" key="3">
    <source>
        <dbReference type="ARBA" id="ARBA00007630"/>
    </source>
</evidence>
<evidence type="ECO:0000256" key="12">
    <source>
        <dbReference type="ARBA" id="ARBA00029736"/>
    </source>
</evidence>
<comment type="subcellular location">
    <subcellularLocation>
        <location evidence="2 15 17">Cytoplasm</location>
    </subcellularLocation>
</comment>